<dbReference type="EMBL" id="CP003969">
    <property type="protein sequence ID" value="AGP32662.1"/>
    <property type="molecule type" value="Genomic_DNA"/>
</dbReference>
<dbReference type="STRING" id="1254432.SCE1572_32505"/>
<reference evidence="5 6" key="1">
    <citation type="journal article" date="2013" name="Sci. Rep.">
        <title>Extraordinary expansion of a Sorangium cellulosum genome from an alkaline milieu.</title>
        <authorList>
            <person name="Han K."/>
            <person name="Li Z.F."/>
            <person name="Peng R."/>
            <person name="Zhu L.P."/>
            <person name="Zhou T."/>
            <person name="Wang L.G."/>
            <person name="Li S.G."/>
            <person name="Zhang X.B."/>
            <person name="Hu W."/>
            <person name="Wu Z.H."/>
            <person name="Qin N."/>
            <person name="Li Y.Z."/>
        </authorList>
    </citation>
    <scope>NUCLEOTIDE SEQUENCE [LARGE SCALE GENOMIC DNA]</scope>
    <source>
        <strain evidence="5 6">So0157-2</strain>
    </source>
</reference>
<dbReference type="Proteomes" id="UP000014803">
    <property type="component" value="Chromosome"/>
</dbReference>
<gene>
    <name evidence="5" type="ORF">SCE1572_32505</name>
</gene>
<dbReference type="PATRIC" id="fig|1254432.3.peg.7367"/>
<protein>
    <recommendedName>
        <fullName evidence="4">phosphoglycolate phosphatase</fullName>
        <ecNumber evidence="4">3.1.3.18</ecNumber>
    </recommendedName>
</protein>
<proteinExistence type="inferred from homology"/>
<evidence type="ECO:0000256" key="2">
    <source>
        <dbReference type="ARBA" id="ARBA00004818"/>
    </source>
</evidence>
<accession>S4XHP9</accession>
<dbReference type="AlphaFoldDB" id="S4XHP9"/>
<dbReference type="InterPro" id="IPR023214">
    <property type="entry name" value="HAD_sf"/>
</dbReference>
<dbReference type="InterPro" id="IPR023198">
    <property type="entry name" value="PGP-like_dom2"/>
</dbReference>
<dbReference type="KEGG" id="scu:SCE1572_32505"/>
<evidence type="ECO:0000313" key="6">
    <source>
        <dbReference type="Proteomes" id="UP000014803"/>
    </source>
</evidence>
<dbReference type="InterPro" id="IPR050155">
    <property type="entry name" value="HAD-like_hydrolase_sf"/>
</dbReference>
<evidence type="ECO:0000313" key="5">
    <source>
        <dbReference type="EMBL" id="AGP32662.1"/>
    </source>
</evidence>
<dbReference type="GO" id="GO:0008967">
    <property type="term" value="F:phosphoglycolate phosphatase activity"/>
    <property type="evidence" value="ECO:0007669"/>
    <property type="project" value="UniProtKB-EC"/>
</dbReference>
<comment type="catalytic activity">
    <reaction evidence="1">
        <text>2-phosphoglycolate + H2O = glycolate + phosphate</text>
        <dbReference type="Rhea" id="RHEA:14369"/>
        <dbReference type="ChEBI" id="CHEBI:15377"/>
        <dbReference type="ChEBI" id="CHEBI:29805"/>
        <dbReference type="ChEBI" id="CHEBI:43474"/>
        <dbReference type="ChEBI" id="CHEBI:58033"/>
        <dbReference type="EC" id="3.1.3.18"/>
    </reaction>
</comment>
<evidence type="ECO:0000256" key="4">
    <source>
        <dbReference type="ARBA" id="ARBA00013078"/>
    </source>
</evidence>
<dbReference type="PROSITE" id="PS01228">
    <property type="entry name" value="COF_1"/>
    <property type="match status" value="1"/>
</dbReference>
<comment type="pathway">
    <text evidence="2">Organic acid metabolism; glycolate biosynthesis; glycolate from 2-phosphoglycolate: step 1/1.</text>
</comment>
<dbReference type="Pfam" id="PF00702">
    <property type="entry name" value="Hydrolase"/>
    <property type="match status" value="1"/>
</dbReference>
<dbReference type="GO" id="GO:0006281">
    <property type="term" value="P:DNA repair"/>
    <property type="evidence" value="ECO:0007669"/>
    <property type="project" value="TreeGrafter"/>
</dbReference>
<evidence type="ECO:0000256" key="1">
    <source>
        <dbReference type="ARBA" id="ARBA00000830"/>
    </source>
</evidence>
<dbReference type="PANTHER" id="PTHR43434:SF1">
    <property type="entry name" value="PHOSPHOGLYCOLATE PHOSPHATASE"/>
    <property type="match status" value="1"/>
</dbReference>
<dbReference type="Gene3D" id="3.40.50.1000">
    <property type="entry name" value="HAD superfamily/HAD-like"/>
    <property type="match status" value="1"/>
</dbReference>
<dbReference type="PANTHER" id="PTHR43434">
    <property type="entry name" value="PHOSPHOGLYCOLATE PHOSPHATASE"/>
    <property type="match status" value="1"/>
</dbReference>
<dbReference type="EC" id="3.1.3.18" evidence="4"/>
<dbReference type="Gene3D" id="1.10.150.240">
    <property type="entry name" value="Putative phosphatase, domain 2"/>
    <property type="match status" value="1"/>
</dbReference>
<name>S4XHP9_SORCE</name>
<evidence type="ECO:0000256" key="3">
    <source>
        <dbReference type="ARBA" id="ARBA00006171"/>
    </source>
</evidence>
<dbReference type="HOGENOM" id="CLU_045011_18_0_7"/>
<dbReference type="InterPro" id="IPR036412">
    <property type="entry name" value="HAD-like_sf"/>
</dbReference>
<dbReference type="eggNOG" id="COG0546">
    <property type="taxonomic scope" value="Bacteria"/>
</dbReference>
<organism evidence="5 6">
    <name type="scientific">Sorangium cellulosum So0157-2</name>
    <dbReference type="NCBI Taxonomy" id="1254432"/>
    <lineage>
        <taxon>Bacteria</taxon>
        <taxon>Pseudomonadati</taxon>
        <taxon>Myxococcota</taxon>
        <taxon>Polyangia</taxon>
        <taxon>Polyangiales</taxon>
        <taxon>Polyangiaceae</taxon>
        <taxon>Sorangium</taxon>
    </lineage>
</organism>
<dbReference type="SUPFAM" id="SSF56784">
    <property type="entry name" value="HAD-like"/>
    <property type="match status" value="1"/>
</dbReference>
<sequence>MRRASALALGPRHIYHGDMRPTVLLWDIDGTLLSTGGAGRRAMERAFDRFAGRPDACEAFSFAGMTDRAIIRAGLEALGREVTDGAIDALLAIYVEILAEEMSLAGETRVHHGVLDALDAAARQARCAVGLGTGNVRAGAQAKLTRVGIYERFAFGGFGCDHELRDELLRIGAARGAARLEAPLEACRVVVIGDTPKDIAAARAIGAESIAVATGTYALAELEACAPTHSFRDLREKGALEALLG</sequence>
<comment type="similarity">
    <text evidence="3">Belongs to the HAD-like hydrolase superfamily. CbbY/CbbZ/Gph/YieH family.</text>
</comment>